<dbReference type="PANTHER" id="PTHR43792:SF13">
    <property type="entry name" value="ACETYLTRANSFERASE"/>
    <property type="match status" value="1"/>
</dbReference>
<dbReference type="Gene3D" id="3.40.630.30">
    <property type="match status" value="1"/>
</dbReference>
<comment type="caution">
    <text evidence="2">The sequence shown here is derived from an EMBL/GenBank/DDBJ whole genome shotgun (WGS) entry which is preliminary data.</text>
</comment>
<dbReference type="SUPFAM" id="SSF55729">
    <property type="entry name" value="Acyl-CoA N-acyltransferases (Nat)"/>
    <property type="match status" value="1"/>
</dbReference>
<dbReference type="PANTHER" id="PTHR43792">
    <property type="entry name" value="GNAT FAMILY, PUTATIVE (AFU_ORTHOLOGUE AFUA_3G00765)-RELATED-RELATED"/>
    <property type="match status" value="1"/>
</dbReference>
<evidence type="ECO:0000313" key="3">
    <source>
        <dbReference type="Proteomes" id="UP001597285"/>
    </source>
</evidence>
<gene>
    <name evidence="2" type="ORF">ACFSBK_07080</name>
</gene>
<evidence type="ECO:0000313" key="2">
    <source>
        <dbReference type="EMBL" id="MFD1799613.1"/>
    </source>
</evidence>
<dbReference type="EMBL" id="JBHUFF010000013">
    <property type="protein sequence ID" value="MFD1799613.1"/>
    <property type="molecule type" value="Genomic_DNA"/>
</dbReference>
<dbReference type="InterPro" id="IPR000182">
    <property type="entry name" value="GNAT_dom"/>
</dbReference>
<dbReference type="InterPro" id="IPR016181">
    <property type="entry name" value="Acyl_CoA_acyltransferase"/>
</dbReference>
<name>A0ABW4NN88_9LACT</name>
<organism evidence="2 3">
    <name type="scientific">Carnobacterium antarcticum</name>
    <dbReference type="NCBI Taxonomy" id="2126436"/>
    <lineage>
        <taxon>Bacteria</taxon>
        <taxon>Bacillati</taxon>
        <taxon>Bacillota</taxon>
        <taxon>Bacilli</taxon>
        <taxon>Lactobacillales</taxon>
        <taxon>Carnobacteriaceae</taxon>
        <taxon>Carnobacterium</taxon>
    </lineage>
</organism>
<accession>A0ABW4NN88</accession>
<dbReference type="RefSeq" id="WP_058918208.1">
    <property type="nucleotide sequence ID" value="NZ_JBHSQC010000025.1"/>
</dbReference>
<feature type="domain" description="N-acetyltransferase" evidence="1">
    <location>
        <begin position="30"/>
        <end position="174"/>
    </location>
</feature>
<sequence length="182" mass="20512">MTILETERLLLVPYKASFIEATLISDEALMEVSGYTVAKEWPGVEFFFYLPFVLEEVKKEPDMEKWTRLVVLKKENKIIGEVSAQGNPGKTGMTELGYGIVDSYAGQGYATEAAAVFLNWLSASQHIQTISAKTYLYHKKSQHVLNKLGFIKIGEGLIGGDEPVVNFEWRPENKVTDFLVER</sequence>
<proteinExistence type="predicted"/>
<keyword evidence="2" id="KW-0012">Acyltransferase</keyword>
<evidence type="ECO:0000259" key="1">
    <source>
        <dbReference type="PROSITE" id="PS51186"/>
    </source>
</evidence>
<dbReference type="GO" id="GO:0016746">
    <property type="term" value="F:acyltransferase activity"/>
    <property type="evidence" value="ECO:0007669"/>
    <property type="project" value="UniProtKB-KW"/>
</dbReference>
<reference evidence="3" key="1">
    <citation type="journal article" date="2019" name="Int. J. Syst. Evol. Microbiol.">
        <title>The Global Catalogue of Microorganisms (GCM) 10K type strain sequencing project: providing services to taxonomists for standard genome sequencing and annotation.</title>
        <authorList>
            <consortium name="The Broad Institute Genomics Platform"/>
            <consortium name="The Broad Institute Genome Sequencing Center for Infectious Disease"/>
            <person name="Wu L."/>
            <person name="Ma J."/>
        </authorList>
    </citation>
    <scope>NUCLEOTIDE SEQUENCE [LARGE SCALE GENOMIC DNA]</scope>
    <source>
        <strain evidence="3">KCTC 42143</strain>
    </source>
</reference>
<protein>
    <submittedName>
        <fullName evidence="2">GNAT family N-acetyltransferase</fullName>
        <ecNumber evidence="2">2.3.-.-</ecNumber>
    </submittedName>
</protein>
<keyword evidence="3" id="KW-1185">Reference proteome</keyword>
<keyword evidence="2" id="KW-0808">Transferase</keyword>
<dbReference type="EC" id="2.3.-.-" evidence="2"/>
<dbReference type="Pfam" id="PF13302">
    <property type="entry name" value="Acetyltransf_3"/>
    <property type="match status" value="1"/>
</dbReference>
<dbReference type="Proteomes" id="UP001597285">
    <property type="component" value="Unassembled WGS sequence"/>
</dbReference>
<dbReference type="PROSITE" id="PS51186">
    <property type="entry name" value="GNAT"/>
    <property type="match status" value="1"/>
</dbReference>
<dbReference type="InterPro" id="IPR051531">
    <property type="entry name" value="N-acetyltransferase"/>
</dbReference>